<dbReference type="Proteomes" id="UP001303373">
    <property type="component" value="Chromosome 1"/>
</dbReference>
<sequence>MWEPVAFPFTNNTVPLLPTTQEIRACATILRERSTAKVVAINDEIIVKFGGGVEYLGRLSIVFLVMQRAPGVQLDVAWPTLKESEKASITATLSNIFDSMRIVECPWPNFFGL</sequence>
<evidence type="ECO:0000313" key="1">
    <source>
        <dbReference type="EMBL" id="WPG97822.1"/>
    </source>
</evidence>
<reference evidence="1 2" key="1">
    <citation type="submission" date="2023-11" db="EMBL/GenBank/DDBJ databases">
        <title>An acidophilic fungus is an integral part of prey digestion in a carnivorous sundew plant.</title>
        <authorList>
            <person name="Tsai I.J."/>
        </authorList>
    </citation>
    <scope>NUCLEOTIDE SEQUENCE [LARGE SCALE GENOMIC DNA]</scope>
    <source>
        <strain evidence="1">169a</strain>
    </source>
</reference>
<gene>
    <name evidence="1" type="ORF">R9X50_00060300</name>
</gene>
<dbReference type="AlphaFoldDB" id="A0AAQ3R9A9"/>
<accession>A0AAQ3R9A9</accession>
<proteinExistence type="predicted"/>
<keyword evidence="2" id="KW-1185">Reference proteome</keyword>
<organism evidence="1 2">
    <name type="scientific">Acrodontium crateriforme</name>
    <dbReference type="NCBI Taxonomy" id="150365"/>
    <lineage>
        <taxon>Eukaryota</taxon>
        <taxon>Fungi</taxon>
        <taxon>Dikarya</taxon>
        <taxon>Ascomycota</taxon>
        <taxon>Pezizomycotina</taxon>
        <taxon>Dothideomycetes</taxon>
        <taxon>Dothideomycetidae</taxon>
        <taxon>Mycosphaerellales</taxon>
        <taxon>Teratosphaeriaceae</taxon>
        <taxon>Acrodontium</taxon>
    </lineage>
</organism>
<dbReference type="EMBL" id="CP138580">
    <property type="protein sequence ID" value="WPG97822.1"/>
    <property type="molecule type" value="Genomic_DNA"/>
</dbReference>
<evidence type="ECO:0000313" key="2">
    <source>
        <dbReference type="Proteomes" id="UP001303373"/>
    </source>
</evidence>
<protein>
    <submittedName>
        <fullName evidence="1">Uncharacterized protein</fullName>
    </submittedName>
</protein>
<name>A0AAQ3R9A9_9PEZI</name>